<name>A0ABD3C3C4_9LAMI</name>
<dbReference type="GO" id="GO:0004674">
    <property type="term" value="F:protein serine/threonine kinase activity"/>
    <property type="evidence" value="ECO:0007669"/>
    <property type="project" value="UniProtKB-KW"/>
</dbReference>
<dbReference type="PANTHER" id="PTHR47989:SF62">
    <property type="entry name" value="OS05G0423500 PROTEIN"/>
    <property type="match status" value="1"/>
</dbReference>
<keyword evidence="10" id="KW-1185">Reference proteome</keyword>
<dbReference type="PROSITE" id="PS00107">
    <property type="entry name" value="PROTEIN_KINASE_ATP"/>
    <property type="match status" value="1"/>
</dbReference>
<dbReference type="InterPro" id="IPR001245">
    <property type="entry name" value="Ser-Thr/Tyr_kinase_cat_dom"/>
</dbReference>
<dbReference type="Pfam" id="PF07714">
    <property type="entry name" value="PK_Tyr_Ser-Thr"/>
    <property type="match status" value="1"/>
</dbReference>
<evidence type="ECO:0000256" key="5">
    <source>
        <dbReference type="ARBA" id="ARBA00022840"/>
    </source>
</evidence>
<comment type="caution">
    <text evidence="9">The sequence shown here is derived from an EMBL/GenBank/DDBJ whole genome shotgun (WGS) entry which is preliminary data.</text>
</comment>
<evidence type="ECO:0000256" key="1">
    <source>
        <dbReference type="ARBA" id="ARBA00022527"/>
    </source>
</evidence>
<keyword evidence="1" id="KW-0723">Serine/threonine-protein kinase</keyword>
<organism evidence="9 10">
    <name type="scientific">Castilleja foliolosa</name>
    <dbReference type="NCBI Taxonomy" id="1961234"/>
    <lineage>
        <taxon>Eukaryota</taxon>
        <taxon>Viridiplantae</taxon>
        <taxon>Streptophyta</taxon>
        <taxon>Embryophyta</taxon>
        <taxon>Tracheophyta</taxon>
        <taxon>Spermatophyta</taxon>
        <taxon>Magnoliopsida</taxon>
        <taxon>eudicotyledons</taxon>
        <taxon>Gunneridae</taxon>
        <taxon>Pentapetalae</taxon>
        <taxon>asterids</taxon>
        <taxon>lamiids</taxon>
        <taxon>Lamiales</taxon>
        <taxon>Orobanchaceae</taxon>
        <taxon>Pedicularideae</taxon>
        <taxon>Castillejinae</taxon>
        <taxon>Castilleja</taxon>
    </lineage>
</organism>
<dbReference type="AlphaFoldDB" id="A0ABD3C3C4"/>
<keyword evidence="3 6" id="KW-0547">Nucleotide-binding</keyword>
<keyword evidence="2" id="KW-0808">Transferase</keyword>
<dbReference type="FunFam" id="3.30.200.20:FF:000039">
    <property type="entry name" value="receptor-like protein kinase FERONIA"/>
    <property type="match status" value="1"/>
</dbReference>
<evidence type="ECO:0000256" key="6">
    <source>
        <dbReference type="PROSITE-ProRule" id="PRU10141"/>
    </source>
</evidence>
<keyword evidence="7" id="KW-0812">Transmembrane</keyword>
<accession>A0ABD3C3C4</accession>
<evidence type="ECO:0000259" key="8">
    <source>
        <dbReference type="PROSITE" id="PS50011"/>
    </source>
</evidence>
<reference evidence="10" key="1">
    <citation type="journal article" date="2024" name="IScience">
        <title>Strigolactones Initiate the Formation of Haustorium-like Structures in Castilleja.</title>
        <authorList>
            <person name="Buerger M."/>
            <person name="Peterson D."/>
            <person name="Chory J."/>
        </authorList>
    </citation>
    <scope>NUCLEOTIDE SEQUENCE [LARGE SCALE GENOMIC DNA]</scope>
</reference>
<evidence type="ECO:0000313" key="9">
    <source>
        <dbReference type="EMBL" id="KAL3624074.1"/>
    </source>
</evidence>
<evidence type="ECO:0000256" key="3">
    <source>
        <dbReference type="ARBA" id="ARBA00022741"/>
    </source>
</evidence>
<dbReference type="SUPFAM" id="SSF56112">
    <property type="entry name" value="Protein kinase-like (PK-like)"/>
    <property type="match status" value="1"/>
</dbReference>
<keyword evidence="7" id="KW-0472">Membrane</keyword>
<feature type="domain" description="Protein kinase" evidence="8">
    <location>
        <begin position="133"/>
        <end position="202"/>
    </location>
</feature>
<evidence type="ECO:0000256" key="4">
    <source>
        <dbReference type="ARBA" id="ARBA00022777"/>
    </source>
</evidence>
<gene>
    <name evidence="9" type="ORF">CASFOL_032890</name>
</gene>
<dbReference type="Proteomes" id="UP001632038">
    <property type="component" value="Unassembled WGS sequence"/>
</dbReference>
<keyword evidence="7" id="KW-1133">Transmembrane helix</keyword>
<evidence type="ECO:0000256" key="7">
    <source>
        <dbReference type="SAM" id="Phobius"/>
    </source>
</evidence>
<dbReference type="PROSITE" id="PS50011">
    <property type="entry name" value="PROTEIN_KINASE_DOM"/>
    <property type="match status" value="1"/>
</dbReference>
<feature type="binding site" evidence="6">
    <location>
        <position position="162"/>
    </location>
    <ligand>
        <name>ATP</name>
        <dbReference type="ChEBI" id="CHEBI:30616"/>
    </ligand>
</feature>
<evidence type="ECO:0000313" key="10">
    <source>
        <dbReference type="Proteomes" id="UP001632038"/>
    </source>
</evidence>
<protein>
    <recommendedName>
        <fullName evidence="8">Protein kinase domain-containing protein</fullName>
    </recommendedName>
</protein>
<dbReference type="InterPro" id="IPR000719">
    <property type="entry name" value="Prot_kinase_dom"/>
</dbReference>
<keyword evidence="5 6" id="KW-0067">ATP-binding</keyword>
<proteinExistence type="predicted"/>
<evidence type="ECO:0000256" key="2">
    <source>
        <dbReference type="ARBA" id="ARBA00022679"/>
    </source>
</evidence>
<dbReference type="Gene3D" id="3.30.200.20">
    <property type="entry name" value="Phosphorylase Kinase, domain 1"/>
    <property type="match status" value="1"/>
</dbReference>
<dbReference type="GO" id="GO:0005524">
    <property type="term" value="F:ATP binding"/>
    <property type="evidence" value="ECO:0007669"/>
    <property type="project" value="UniProtKB-UniRule"/>
</dbReference>
<keyword evidence="4" id="KW-0418">Kinase</keyword>
<dbReference type="EMBL" id="JAVIJP010000054">
    <property type="protein sequence ID" value="KAL3624074.1"/>
    <property type="molecule type" value="Genomic_DNA"/>
</dbReference>
<sequence>MVMIRGKRKEGKRDLLISVHSYDEFIDGKGVIAGFEIFKLSNLDNSLASPNLLPPAQGSPSKTILILFSIFRRRNVFAFAAIAMISLVNIVFHKLREHSKANSAEEENKPSARAERLCRRFSLVEIQLATRNFSDGHLIGRGGFGKVYKGLIDSGQTTVAVKRLKSNSTQGKHEFLMEIETLSELRHVNLVSLIGYCWVLYE</sequence>
<dbReference type="InterPro" id="IPR011009">
    <property type="entry name" value="Kinase-like_dom_sf"/>
</dbReference>
<dbReference type="InterPro" id="IPR017441">
    <property type="entry name" value="Protein_kinase_ATP_BS"/>
</dbReference>
<feature type="transmembrane region" description="Helical" evidence="7">
    <location>
        <begin position="76"/>
        <end position="95"/>
    </location>
</feature>
<dbReference type="PANTHER" id="PTHR47989">
    <property type="entry name" value="OS01G0750732 PROTEIN"/>
    <property type="match status" value="1"/>
</dbReference>